<reference evidence="2 3" key="1">
    <citation type="submission" date="2020-09" db="EMBL/GenBank/DDBJ databases">
        <title>Complete genomes of bradyrhizobia occurring on native shrubby legumes in Australia.</title>
        <authorList>
            <person name="Lafay B."/>
        </authorList>
    </citation>
    <scope>NUCLEOTIDE SEQUENCE [LARGE SCALE GENOMIC DNA]</scope>
    <source>
        <strain evidence="2 3">BDV5040</strain>
    </source>
</reference>
<protein>
    <submittedName>
        <fullName evidence="2">Uncharacterized protein</fullName>
    </submittedName>
</protein>
<name>A0A7S9H1B3_9BRAD</name>
<dbReference type="Proteomes" id="UP000594621">
    <property type="component" value="Chromosome"/>
</dbReference>
<gene>
    <name evidence="2" type="ORF">IC761_11085</name>
</gene>
<sequence length="186" mass="21119">MTDATTASAAHALYDILKDFQPSLAAGIALAAAALAYRSTMARVEFDRKIRADDRIDERLGLLYRLRAVSQQLGAEMRHFSTAEDIHYDNFVVAIPKNVPDIDDAWQRLSMLPIEAMAPLEKARYFVIRSHQLIDRVGQLGPIEQRQKDRMKPMLRNNCERVANACDEIAAILETEIDRMQNLLNH</sequence>
<accession>A0A7S9H1B3</accession>
<dbReference type="RefSeq" id="WP_195803272.1">
    <property type="nucleotide sequence ID" value="NZ_CP061379.1"/>
</dbReference>
<keyword evidence="1" id="KW-0472">Membrane</keyword>
<dbReference type="KEGG" id="bcou:IC761_11085"/>
<evidence type="ECO:0000313" key="3">
    <source>
        <dbReference type="Proteomes" id="UP000594621"/>
    </source>
</evidence>
<keyword evidence="1" id="KW-1133">Transmembrane helix</keyword>
<dbReference type="AlphaFoldDB" id="A0A7S9H1B3"/>
<feature type="transmembrane region" description="Helical" evidence="1">
    <location>
        <begin position="20"/>
        <end position="39"/>
    </location>
</feature>
<organism evidence="2 3">
    <name type="scientific">Bradyrhizobium commune</name>
    <dbReference type="NCBI Taxonomy" id="83627"/>
    <lineage>
        <taxon>Bacteria</taxon>
        <taxon>Pseudomonadati</taxon>
        <taxon>Pseudomonadota</taxon>
        <taxon>Alphaproteobacteria</taxon>
        <taxon>Hyphomicrobiales</taxon>
        <taxon>Nitrobacteraceae</taxon>
        <taxon>Bradyrhizobium</taxon>
    </lineage>
</organism>
<keyword evidence="3" id="KW-1185">Reference proteome</keyword>
<evidence type="ECO:0000313" key="2">
    <source>
        <dbReference type="EMBL" id="QPF93765.1"/>
    </source>
</evidence>
<dbReference type="EMBL" id="CP061379">
    <property type="protein sequence ID" value="QPF93765.1"/>
    <property type="molecule type" value="Genomic_DNA"/>
</dbReference>
<evidence type="ECO:0000256" key="1">
    <source>
        <dbReference type="SAM" id="Phobius"/>
    </source>
</evidence>
<proteinExistence type="predicted"/>
<keyword evidence="1" id="KW-0812">Transmembrane</keyword>